<sequence>MNLKNEIKNNILDKNRLAKSFSLTYIIIGLLGVVFLDKLISIFFEHNDLTHQGPLTFAILFIISTGSILYLMINHMQKVIQNIDKAYKELQNKDKERLIPYEFALDNSVDAIYWFTLDAKFVYVNDAACNMLGYKKEELLGKPLEIMDPNFTRETAAQTMQKISSSKNWSLETTQKKKDGTIVNIEVTGHGFRHAGKDYICAFGRDITPRLEYRNKITNMNQELQKSVDEKEILLKEIHHRVKNNMEIISSLLTMQYRRVQDNEVKDILKQSRSRINTMALVHEFLYLGENLAYINLEDYIERLIDDIKELYISNNTYLKVDLSIDQLVFSTNRCIQVGMVLHELCVNALKYAFKENRDNLLYIHIKKLEKDIHIKIGDNGKGLENIDSLYKTDSIGMQLIHSIVEDQLNGTINFRNNEGLECNIIFPQRED</sequence>
<evidence type="ECO:0000256" key="2">
    <source>
        <dbReference type="ARBA" id="ARBA00012438"/>
    </source>
</evidence>
<evidence type="ECO:0000256" key="5">
    <source>
        <dbReference type="ARBA" id="ARBA00022741"/>
    </source>
</evidence>
<evidence type="ECO:0000256" key="3">
    <source>
        <dbReference type="ARBA" id="ARBA00022553"/>
    </source>
</evidence>
<dbReference type="GO" id="GO:0006355">
    <property type="term" value="P:regulation of DNA-templated transcription"/>
    <property type="evidence" value="ECO:0007669"/>
    <property type="project" value="InterPro"/>
</dbReference>
<dbReference type="Pfam" id="PF07568">
    <property type="entry name" value="HisKA_2"/>
    <property type="match status" value="1"/>
</dbReference>
<dbReference type="InterPro" id="IPR036890">
    <property type="entry name" value="HATPase_C_sf"/>
</dbReference>
<dbReference type="InterPro" id="IPR035965">
    <property type="entry name" value="PAS-like_dom_sf"/>
</dbReference>
<keyword evidence="8" id="KW-0175">Coiled coil</keyword>
<dbReference type="SUPFAM" id="SSF55874">
    <property type="entry name" value="ATPase domain of HSP90 chaperone/DNA topoisomerase II/histidine kinase"/>
    <property type="match status" value="1"/>
</dbReference>
<dbReference type="NCBIfam" id="TIGR00229">
    <property type="entry name" value="sensory_box"/>
    <property type="match status" value="1"/>
</dbReference>
<keyword evidence="3" id="KW-0597">Phosphoprotein</keyword>
<accession>A0A4Q0XXU8</accession>
<keyword evidence="5" id="KW-0547">Nucleotide-binding</keyword>
<dbReference type="EC" id="2.7.13.3" evidence="2"/>
<comment type="catalytic activity">
    <reaction evidence="1">
        <text>ATP + protein L-histidine = ADP + protein N-phospho-L-histidine.</text>
        <dbReference type="EC" id="2.7.13.3"/>
    </reaction>
</comment>
<dbReference type="SMART" id="SM00091">
    <property type="entry name" value="PAS"/>
    <property type="match status" value="1"/>
</dbReference>
<dbReference type="SUPFAM" id="SSF55785">
    <property type="entry name" value="PYP-like sensor domain (PAS domain)"/>
    <property type="match status" value="1"/>
</dbReference>
<organism evidence="12 13">
    <name type="scientific">Halarcobacter anaerophilus</name>
    <dbReference type="NCBI Taxonomy" id="877500"/>
    <lineage>
        <taxon>Bacteria</taxon>
        <taxon>Pseudomonadati</taxon>
        <taxon>Campylobacterota</taxon>
        <taxon>Epsilonproteobacteria</taxon>
        <taxon>Campylobacterales</taxon>
        <taxon>Arcobacteraceae</taxon>
        <taxon>Halarcobacter</taxon>
    </lineage>
</organism>
<feature type="transmembrane region" description="Helical" evidence="9">
    <location>
        <begin position="21"/>
        <end position="43"/>
    </location>
</feature>
<dbReference type="Proteomes" id="UP000290191">
    <property type="component" value="Unassembled WGS sequence"/>
</dbReference>
<dbReference type="GO" id="GO:0004673">
    <property type="term" value="F:protein histidine kinase activity"/>
    <property type="evidence" value="ECO:0007669"/>
    <property type="project" value="UniProtKB-EC"/>
</dbReference>
<keyword evidence="7" id="KW-0067">ATP-binding</keyword>
<evidence type="ECO:0000259" key="11">
    <source>
        <dbReference type="PROSITE" id="PS50112"/>
    </source>
</evidence>
<keyword evidence="6 12" id="KW-0418">Kinase</keyword>
<dbReference type="PANTHER" id="PTHR41523">
    <property type="entry name" value="TWO-COMPONENT SYSTEM SENSOR PROTEIN"/>
    <property type="match status" value="1"/>
</dbReference>
<gene>
    <name evidence="12" type="ORF">CRV06_12045</name>
</gene>
<evidence type="ECO:0000256" key="7">
    <source>
        <dbReference type="ARBA" id="ARBA00022840"/>
    </source>
</evidence>
<feature type="coiled-coil region" evidence="8">
    <location>
        <begin position="210"/>
        <end position="241"/>
    </location>
</feature>
<keyword evidence="9" id="KW-0812">Transmembrane</keyword>
<dbReference type="PROSITE" id="PS50109">
    <property type="entry name" value="HIS_KIN"/>
    <property type="match status" value="1"/>
</dbReference>
<dbReference type="PROSITE" id="PS50112">
    <property type="entry name" value="PAS"/>
    <property type="match status" value="1"/>
</dbReference>
<feature type="domain" description="PAS" evidence="11">
    <location>
        <begin position="104"/>
        <end position="150"/>
    </location>
</feature>
<protein>
    <recommendedName>
        <fullName evidence="2">histidine kinase</fullName>
        <ecNumber evidence="2">2.7.13.3</ecNumber>
    </recommendedName>
</protein>
<evidence type="ECO:0000256" key="8">
    <source>
        <dbReference type="SAM" id="Coils"/>
    </source>
</evidence>
<keyword evidence="13" id="KW-1185">Reference proteome</keyword>
<dbReference type="InterPro" id="IPR000014">
    <property type="entry name" value="PAS"/>
</dbReference>
<dbReference type="RefSeq" id="WP_129082677.1">
    <property type="nucleotide sequence ID" value="NZ_CP041070.1"/>
</dbReference>
<dbReference type="AlphaFoldDB" id="A0A4Q0XXU8"/>
<evidence type="ECO:0000313" key="13">
    <source>
        <dbReference type="Proteomes" id="UP000290191"/>
    </source>
</evidence>
<dbReference type="OrthoDB" id="5342108at2"/>
<comment type="caution">
    <text evidence="12">The sequence shown here is derived from an EMBL/GenBank/DDBJ whole genome shotgun (WGS) entry which is preliminary data.</text>
</comment>
<feature type="transmembrane region" description="Helical" evidence="9">
    <location>
        <begin position="55"/>
        <end position="73"/>
    </location>
</feature>
<feature type="domain" description="Histidine kinase" evidence="10">
    <location>
        <begin position="237"/>
        <end position="431"/>
    </location>
</feature>
<evidence type="ECO:0000313" key="12">
    <source>
        <dbReference type="EMBL" id="RXJ61905.1"/>
    </source>
</evidence>
<reference evidence="12 13" key="1">
    <citation type="submission" date="2017-10" db="EMBL/GenBank/DDBJ databases">
        <title>Genomics of the genus Arcobacter.</title>
        <authorList>
            <person name="Perez-Cataluna A."/>
            <person name="Figueras M.J."/>
        </authorList>
    </citation>
    <scope>NUCLEOTIDE SEQUENCE [LARGE SCALE GENOMIC DNA]</scope>
    <source>
        <strain evidence="12 13">DSM 24636</strain>
    </source>
</reference>
<keyword evidence="4" id="KW-0808">Transferase</keyword>
<dbReference type="PANTHER" id="PTHR41523:SF8">
    <property type="entry name" value="ETHYLENE RESPONSE SENSOR PROTEIN"/>
    <property type="match status" value="1"/>
</dbReference>
<dbReference type="InterPro" id="IPR005467">
    <property type="entry name" value="His_kinase_dom"/>
</dbReference>
<dbReference type="Gene3D" id="3.30.565.10">
    <property type="entry name" value="Histidine kinase-like ATPase, C-terminal domain"/>
    <property type="match status" value="1"/>
</dbReference>
<dbReference type="EMBL" id="PDKO01000011">
    <property type="protein sequence ID" value="RXJ61905.1"/>
    <property type="molecule type" value="Genomic_DNA"/>
</dbReference>
<proteinExistence type="predicted"/>
<dbReference type="Gene3D" id="3.30.450.20">
    <property type="entry name" value="PAS domain"/>
    <property type="match status" value="1"/>
</dbReference>
<dbReference type="InterPro" id="IPR011495">
    <property type="entry name" value="Sig_transdc_His_kin_sub2_dim/P"/>
</dbReference>
<evidence type="ECO:0000256" key="4">
    <source>
        <dbReference type="ARBA" id="ARBA00022679"/>
    </source>
</evidence>
<keyword evidence="9" id="KW-1133">Transmembrane helix</keyword>
<dbReference type="Pfam" id="PF13426">
    <property type="entry name" value="PAS_9"/>
    <property type="match status" value="1"/>
</dbReference>
<keyword evidence="9" id="KW-0472">Membrane</keyword>
<evidence type="ECO:0000259" key="10">
    <source>
        <dbReference type="PROSITE" id="PS50109"/>
    </source>
</evidence>
<evidence type="ECO:0000256" key="1">
    <source>
        <dbReference type="ARBA" id="ARBA00000085"/>
    </source>
</evidence>
<evidence type="ECO:0000256" key="9">
    <source>
        <dbReference type="SAM" id="Phobius"/>
    </source>
</evidence>
<dbReference type="STRING" id="877500.GCA_000935065_00370"/>
<dbReference type="GO" id="GO:0005524">
    <property type="term" value="F:ATP binding"/>
    <property type="evidence" value="ECO:0007669"/>
    <property type="project" value="UniProtKB-KW"/>
</dbReference>
<dbReference type="CDD" id="cd00130">
    <property type="entry name" value="PAS"/>
    <property type="match status" value="1"/>
</dbReference>
<name>A0A4Q0XXU8_9BACT</name>
<evidence type="ECO:0000256" key="6">
    <source>
        <dbReference type="ARBA" id="ARBA00022777"/>
    </source>
</evidence>